<gene>
    <name evidence="3" type="ORF">GCM10023235_01760</name>
</gene>
<dbReference type="InterPro" id="IPR025406">
    <property type="entry name" value="DUF4132"/>
</dbReference>
<dbReference type="SUPFAM" id="SSF142921">
    <property type="entry name" value="WGR domain-like"/>
    <property type="match status" value="1"/>
</dbReference>
<dbReference type="InterPro" id="IPR049809">
    <property type="entry name" value="YehF/YfeS-like_WGR"/>
</dbReference>
<evidence type="ECO:0000259" key="2">
    <source>
        <dbReference type="PROSITE" id="PS51977"/>
    </source>
</evidence>
<reference evidence="4" key="1">
    <citation type="journal article" date="2019" name="Int. J. Syst. Evol. Microbiol.">
        <title>The Global Catalogue of Microorganisms (GCM) 10K type strain sequencing project: providing services to taxonomists for standard genome sequencing and annotation.</title>
        <authorList>
            <consortium name="The Broad Institute Genomics Platform"/>
            <consortium name="The Broad Institute Genome Sequencing Center for Infectious Disease"/>
            <person name="Wu L."/>
            <person name="Ma J."/>
        </authorList>
    </citation>
    <scope>NUCLEOTIDE SEQUENCE [LARGE SCALE GENOMIC DNA]</scope>
    <source>
        <strain evidence="4">JCM 13006</strain>
    </source>
</reference>
<sequence length="1249" mass="134922">MRRWELVGDGSAKFWEAAVEGASVRVRYGRIGTGGREQVKELASDEAAGAHFARLVAEKERKGYAESGPRPARTPDEAGPQPAQAADETGPQCAPAADEAGPQRAPAPAPTEAGPSEPAAPATAPVEEPAGLPDEDTFVLPAEWRAKALPRRSRATPASAPAARDGRGLESADLAEHQAWIDQVLAAPASDPELVRAAHAYLAGEPDALGAAAVASMLFSVMGDTLLKRLPIVDRWAAQHGPAFAALAAVEVFEVHTAYQQAGRHRSDMMLCRPRLQGPHYTSGTWHSGHRVATLVRALLAVTDEASYREAVDALAVCRTTPQRRVVTVFLAPGTPGWADECLADGPYVDDGPWLRTMLMQSLDDPAQLRGLGLRPQLLWNAWTVDFFATLADSVGTACVPLLPEAVEQGYGTDHIRAVTDAATVFPTDDAFRFLLSRLDDKHSRAALQKAMTRYPVRAVRLLAETATGTATGSGKNAPAARQLLDSHVRLHRAQLPAILPRLDSAAAELVRSMDAAAARVAEAAPEALPPVLVSPPWTRKRPPSKPRVLAGLQPDAASVLLWRDGERERWARTEHTGHEYPANTDWAVTAERVLNEHAGLWYATRLLLQGPVEELSPYVADWRPGDLWNGLECLRPVLATYGPAAVPTVLHAARTQPATLAPLLFPVLDVTAARVMADALVRLKSVQETARSWFARHGVPAAVLLVPDAVGPVGAARRAAEQALRLVAAAEGADALLAAAADRYGEEAAGILAEALGSDPWENALPARMPVLPAWLQPAVLPQLLLASGEALPDAATGHVLTMLALSKPGDPYPALAVAVDACRPDSLAALGWAMFEEWRQAAMPAKESWVLHALGVLGDDDTVRRLTPIVREWPGEGAHHRAVEGLNVLAEIGTDVALLHLHTIAQRVKFKALKQRAQEKIAEVAEELGLTGEQLSDRLVPDLGLDADGTTVVDYGPRRFTVGFDEQLRPYVLDADGKRHKELPVPGARDDRELAPAERKRFAALKKDVRAVAADQIRRLEAAMVAGRSWSATEFDELFLRHPLVRHLARRLVWLADVADAPTVAFRVAEDRTLADASDEAFALPEGASVRLAHPLHLGEQLPVWAELFADHEILQPFPQLGRPVRRLTAQEAGSGRLLRFEGVTVPVGRLLGMTKKGWERGVPQDAGVERWFSKRISDGCHLVIQLDQGIWVGVVNESPDQTFETVWLDTVPRDHWSGRDYPLRFGDLDAVAASELLADLEEMTAS</sequence>
<accession>A0ABP9D7C6</accession>
<proteinExistence type="predicted"/>
<dbReference type="InterPro" id="IPR008893">
    <property type="entry name" value="WGR_domain"/>
</dbReference>
<evidence type="ECO:0000313" key="4">
    <source>
        <dbReference type="Proteomes" id="UP001501752"/>
    </source>
</evidence>
<feature type="region of interest" description="Disordered" evidence="1">
    <location>
        <begin position="59"/>
        <end position="134"/>
    </location>
</feature>
<evidence type="ECO:0000313" key="3">
    <source>
        <dbReference type="EMBL" id="GAA4831246.1"/>
    </source>
</evidence>
<dbReference type="RefSeq" id="WP_345694791.1">
    <property type="nucleotide sequence ID" value="NZ_BAABIS010000001.1"/>
</dbReference>
<feature type="domain" description="WGR" evidence="2">
    <location>
        <begin position="1"/>
        <end position="78"/>
    </location>
</feature>
<organism evidence="3 4">
    <name type="scientific">Kitasatospora terrestris</name>
    <dbReference type="NCBI Taxonomy" id="258051"/>
    <lineage>
        <taxon>Bacteria</taxon>
        <taxon>Bacillati</taxon>
        <taxon>Actinomycetota</taxon>
        <taxon>Actinomycetes</taxon>
        <taxon>Kitasatosporales</taxon>
        <taxon>Streptomycetaceae</taxon>
        <taxon>Kitasatospora</taxon>
    </lineage>
</organism>
<dbReference type="SMART" id="SM00773">
    <property type="entry name" value="WGR"/>
    <property type="match status" value="1"/>
</dbReference>
<dbReference type="Proteomes" id="UP001501752">
    <property type="component" value="Unassembled WGS sequence"/>
</dbReference>
<feature type="compositionally biased region" description="Low complexity" evidence="1">
    <location>
        <begin position="110"/>
        <end position="130"/>
    </location>
</feature>
<dbReference type="Pfam" id="PF13569">
    <property type="entry name" value="DUF4132"/>
    <property type="match status" value="1"/>
</dbReference>
<dbReference type="CDD" id="cd07996">
    <property type="entry name" value="WGR_MMR_like"/>
    <property type="match status" value="1"/>
</dbReference>
<feature type="region of interest" description="Disordered" evidence="1">
    <location>
        <begin position="149"/>
        <end position="171"/>
    </location>
</feature>
<dbReference type="Pfam" id="PF05406">
    <property type="entry name" value="WGR"/>
    <property type="match status" value="1"/>
</dbReference>
<dbReference type="EMBL" id="BAABIS010000001">
    <property type="protein sequence ID" value="GAA4831246.1"/>
    <property type="molecule type" value="Genomic_DNA"/>
</dbReference>
<dbReference type="Gene3D" id="2.20.140.10">
    <property type="entry name" value="WGR domain"/>
    <property type="match status" value="1"/>
</dbReference>
<dbReference type="InterPro" id="IPR036930">
    <property type="entry name" value="WGR_dom_sf"/>
</dbReference>
<evidence type="ECO:0000256" key="1">
    <source>
        <dbReference type="SAM" id="MobiDB-lite"/>
    </source>
</evidence>
<comment type="caution">
    <text evidence="3">The sequence shown here is derived from an EMBL/GenBank/DDBJ whole genome shotgun (WGS) entry which is preliminary data.</text>
</comment>
<dbReference type="PROSITE" id="PS51977">
    <property type="entry name" value="WGR"/>
    <property type="match status" value="1"/>
</dbReference>
<name>A0ABP9D7C6_9ACTN</name>
<keyword evidence="4" id="KW-1185">Reference proteome</keyword>
<protein>
    <recommendedName>
        <fullName evidence="2">WGR domain-containing protein</fullName>
    </recommendedName>
</protein>